<keyword evidence="5" id="KW-1185">Reference proteome</keyword>
<name>A0A4W6F130_LATCA</name>
<evidence type="ECO:0000313" key="4">
    <source>
        <dbReference type="Ensembl" id="ENSLCAP00010045059.1"/>
    </source>
</evidence>
<dbReference type="Pfam" id="PF03732">
    <property type="entry name" value="Retrotrans_gag"/>
    <property type="match status" value="1"/>
</dbReference>
<keyword evidence="1" id="KW-0862">Zinc</keyword>
<dbReference type="GO" id="GO:0003676">
    <property type="term" value="F:nucleic acid binding"/>
    <property type="evidence" value="ECO:0007669"/>
    <property type="project" value="InterPro"/>
</dbReference>
<evidence type="ECO:0000259" key="3">
    <source>
        <dbReference type="PROSITE" id="PS50158"/>
    </source>
</evidence>
<feature type="region of interest" description="Disordered" evidence="2">
    <location>
        <begin position="241"/>
        <end position="284"/>
    </location>
</feature>
<dbReference type="SUPFAM" id="SSF57756">
    <property type="entry name" value="Retrovirus zinc finger-like domains"/>
    <property type="match status" value="1"/>
</dbReference>
<reference evidence="5" key="1">
    <citation type="submission" date="2015-09" db="EMBL/GenBank/DDBJ databases">
        <authorList>
            <person name="Sai Rama Sridatta P."/>
        </authorList>
    </citation>
    <scope>NUCLEOTIDE SEQUENCE [LARGE SCALE GENOMIC DNA]</scope>
</reference>
<dbReference type="PANTHER" id="PTHR15503">
    <property type="entry name" value="LDOC1 RELATED"/>
    <property type="match status" value="1"/>
</dbReference>
<dbReference type="Proteomes" id="UP000314980">
    <property type="component" value="Unassembled WGS sequence"/>
</dbReference>
<protein>
    <recommendedName>
        <fullName evidence="3">CCHC-type domain-containing protein</fullName>
    </recommendedName>
</protein>
<dbReference type="Gene3D" id="4.10.60.10">
    <property type="entry name" value="Zinc finger, CCHC-type"/>
    <property type="match status" value="1"/>
</dbReference>
<keyword evidence="1" id="KW-0863">Zinc-finger</keyword>
<dbReference type="Ensembl" id="ENSLCAT00010046165.1">
    <property type="protein sequence ID" value="ENSLCAP00010045059.1"/>
    <property type="gene ID" value="ENSLCAG00010020942.1"/>
</dbReference>
<dbReference type="SMART" id="SM00343">
    <property type="entry name" value="ZnF_C2HC"/>
    <property type="match status" value="1"/>
</dbReference>
<dbReference type="InterPro" id="IPR001878">
    <property type="entry name" value="Znf_CCHC"/>
</dbReference>
<evidence type="ECO:0000256" key="1">
    <source>
        <dbReference type="PROSITE-ProRule" id="PRU00047"/>
    </source>
</evidence>
<dbReference type="PANTHER" id="PTHR15503:SF36">
    <property type="entry name" value="RETROTRANSPOSON GAG-LIKE PROTEIN 5"/>
    <property type="match status" value="1"/>
</dbReference>
<dbReference type="STRING" id="8187.ENSLCAP00010045059"/>
<dbReference type="InterPro" id="IPR005162">
    <property type="entry name" value="Retrotrans_gag_dom"/>
</dbReference>
<organism evidence="4 5">
    <name type="scientific">Lates calcarifer</name>
    <name type="common">Barramundi</name>
    <name type="synonym">Holocentrus calcarifer</name>
    <dbReference type="NCBI Taxonomy" id="8187"/>
    <lineage>
        <taxon>Eukaryota</taxon>
        <taxon>Metazoa</taxon>
        <taxon>Chordata</taxon>
        <taxon>Craniata</taxon>
        <taxon>Vertebrata</taxon>
        <taxon>Euteleostomi</taxon>
        <taxon>Actinopterygii</taxon>
        <taxon>Neopterygii</taxon>
        <taxon>Teleostei</taxon>
        <taxon>Neoteleostei</taxon>
        <taxon>Acanthomorphata</taxon>
        <taxon>Carangaria</taxon>
        <taxon>Carangaria incertae sedis</taxon>
        <taxon>Centropomidae</taxon>
        <taxon>Lates</taxon>
    </lineage>
</organism>
<evidence type="ECO:0000256" key="2">
    <source>
        <dbReference type="SAM" id="MobiDB-lite"/>
    </source>
</evidence>
<dbReference type="InterPro" id="IPR036875">
    <property type="entry name" value="Znf_CCHC_sf"/>
</dbReference>
<reference evidence="4" key="2">
    <citation type="submission" date="2025-08" db="UniProtKB">
        <authorList>
            <consortium name="Ensembl"/>
        </authorList>
    </citation>
    <scope>IDENTIFICATION</scope>
</reference>
<feature type="domain" description="CCHC-type" evidence="3">
    <location>
        <begin position="302"/>
        <end position="317"/>
    </location>
</feature>
<reference evidence="4" key="3">
    <citation type="submission" date="2025-09" db="UniProtKB">
        <authorList>
            <consortium name="Ensembl"/>
        </authorList>
    </citation>
    <scope>IDENTIFICATION</scope>
</reference>
<accession>A0A4W6F130</accession>
<dbReference type="GO" id="GO:0008270">
    <property type="term" value="F:zinc ion binding"/>
    <property type="evidence" value="ECO:0007669"/>
    <property type="project" value="UniProtKB-KW"/>
</dbReference>
<dbReference type="PROSITE" id="PS50158">
    <property type="entry name" value="ZF_CCHC"/>
    <property type="match status" value="1"/>
</dbReference>
<evidence type="ECO:0000313" key="5">
    <source>
        <dbReference type="Proteomes" id="UP000314980"/>
    </source>
</evidence>
<sequence>RRPGTPAQPPTPVSTFPSSLSLFNLPSVFPSSPHEQALSLLQAENQHLHTKLNELSAAAAVPSAVATAPRSPEPRLPHPKVYDGTLGNCRGFLLQCQNVFALKPLCYDTEHKKISYVVGLLQGRALAWAEAEGSQRPWSTRSLNDFLTLFRAVFDLPDHAGNVAQRLLALSQGTRSVADYAVEFRILAAETGWDEPALRGIFIRGLAERLKDELAARDEPSTLDALVSLAVRLDNCLRERRREKHATSSSRPAPPAPPPQRLRSSTAPGGERGSSPNPCEPMQLGRARLTLEERESRVREGRCIYCGAPGHFMSACPVRPKGPGSPLVPRHAGSCFSPVLISH</sequence>
<proteinExistence type="predicted"/>
<dbReference type="InterPro" id="IPR032567">
    <property type="entry name" value="RTL1-rel"/>
</dbReference>
<dbReference type="AlphaFoldDB" id="A0A4W6F130"/>
<dbReference type="InParanoid" id="A0A4W6F130"/>
<dbReference type="GeneTree" id="ENSGT00950000183173"/>
<keyword evidence="1" id="KW-0479">Metal-binding</keyword>